<organism evidence="2 3">
    <name type="scientific">Pichia kluyveri</name>
    <name type="common">Yeast</name>
    <dbReference type="NCBI Taxonomy" id="36015"/>
    <lineage>
        <taxon>Eukaryota</taxon>
        <taxon>Fungi</taxon>
        <taxon>Dikarya</taxon>
        <taxon>Ascomycota</taxon>
        <taxon>Saccharomycotina</taxon>
        <taxon>Pichiomycetes</taxon>
        <taxon>Pichiales</taxon>
        <taxon>Pichiaceae</taxon>
        <taxon>Pichia</taxon>
    </lineage>
</organism>
<accession>A0AAV5RBE6</accession>
<reference evidence="2 3" key="1">
    <citation type="journal article" date="2023" name="Elife">
        <title>Identification of key yeast species and microbe-microbe interactions impacting larval growth of Drosophila in the wild.</title>
        <authorList>
            <person name="Mure A."/>
            <person name="Sugiura Y."/>
            <person name="Maeda R."/>
            <person name="Honda K."/>
            <person name="Sakurai N."/>
            <person name="Takahashi Y."/>
            <person name="Watada M."/>
            <person name="Katoh T."/>
            <person name="Gotoh A."/>
            <person name="Gotoh Y."/>
            <person name="Taniguchi I."/>
            <person name="Nakamura K."/>
            <person name="Hayashi T."/>
            <person name="Katayama T."/>
            <person name="Uemura T."/>
            <person name="Hattori Y."/>
        </authorList>
    </citation>
    <scope>NUCLEOTIDE SEQUENCE [LARGE SCALE GENOMIC DNA]</scope>
    <source>
        <strain evidence="2 3">PK-24</strain>
    </source>
</reference>
<keyword evidence="3" id="KW-1185">Reference proteome</keyword>
<evidence type="ECO:0000313" key="2">
    <source>
        <dbReference type="EMBL" id="GMM47951.1"/>
    </source>
</evidence>
<name>A0AAV5RBE6_PICKL</name>
<dbReference type="Gene3D" id="2.130.10.10">
    <property type="entry name" value="YVTN repeat-like/Quinoprotein amine dehydrogenase"/>
    <property type="match status" value="1"/>
</dbReference>
<dbReference type="EMBL" id="BTGB01000009">
    <property type="protein sequence ID" value="GMM47951.1"/>
    <property type="molecule type" value="Genomic_DNA"/>
</dbReference>
<evidence type="ECO:0000256" key="1">
    <source>
        <dbReference type="SAM" id="MobiDB-lite"/>
    </source>
</evidence>
<dbReference type="InterPro" id="IPR015943">
    <property type="entry name" value="WD40/YVTN_repeat-like_dom_sf"/>
</dbReference>
<feature type="region of interest" description="Disordered" evidence="1">
    <location>
        <begin position="352"/>
        <end position="389"/>
    </location>
</feature>
<dbReference type="Proteomes" id="UP001378960">
    <property type="component" value="Unassembled WGS sequence"/>
</dbReference>
<dbReference type="AlphaFoldDB" id="A0AAV5RBE6"/>
<dbReference type="SUPFAM" id="SSF50998">
    <property type="entry name" value="Quinoprotein alcohol dehydrogenase-like"/>
    <property type="match status" value="1"/>
</dbReference>
<protein>
    <submittedName>
        <fullName evidence="2">Uncharacterized protein</fullName>
    </submittedName>
</protein>
<proteinExistence type="predicted"/>
<sequence>MIIRDIPGYVTGTVVYGEYVVVSTINGWIGVFELSSGNLLICKDLQSTTIGLINSGFECGCIIVLYNGTILRIKIDTRNIKDMNLDLIVLKESNYNDDDIISSIATSNDDSMAIIGYLNGKVQIMALPGWEILNEFNTGTGGDNNCIQKVSISIINDNIEIVIISTIDGIISLWINGKNGIYEKIWNGSSGFKIPIITSLTIIYNDSLNDEIYWACGGLEGKIAVGKFQLSSSIMGEPTVTLTTAALGAPIVTNNKITNIQMDKYIFRAHRSSNNPPLAGPVGTLIPFGKGKLLSGGQNSICLWDLSTRRRLRKWDNITTSPLQSIVDTVHLEGTSSLLVVCCDTSFKNMPSTMSSTNPSIPSPLGNSPMGTPSSAPHENSTIILLNSD</sequence>
<gene>
    <name evidence="2" type="ORF">DAPK24_045490</name>
</gene>
<evidence type="ECO:0000313" key="3">
    <source>
        <dbReference type="Proteomes" id="UP001378960"/>
    </source>
</evidence>
<comment type="caution">
    <text evidence="2">The sequence shown here is derived from an EMBL/GenBank/DDBJ whole genome shotgun (WGS) entry which is preliminary data.</text>
</comment>
<dbReference type="InterPro" id="IPR011047">
    <property type="entry name" value="Quinoprotein_ADH-like_sf"/>
</dbReference>